<dbReference type="Gene3D" id="1.10.357.10">
    <property type="entry name" value="Tetracycline Repressor, domain 2"/>
    <property type="match status" value="1"/>
</dbReference>
<proteinExistence type="predicted"/>
<comment type="caution">
    <text evidence="4">The sequence shown here is derived from an EMBL/GenBank/DDBJ whole genome shotgun (WGS) entry which is preliminary data.</text>
</comment>
<organism evidence="4 5">
    <name type="scientific">Ruminococcus turbiniformis</name>
    <dbReference type="NCBI Taxonomy" id="2881258"/>
    <lineage>
        <taxon>Bacteria</taxon>
        <taxon>Bacillati</taxon>
        <taxon>Bacillota</taxon>
        <taxon>Clostridia</taxon>
        <taxon>Eubacteriales</taxon>
        <taxon>Oscillospiraceae</taxon>
        <taxon>Ruminococcus</taxon>
    </lineage>
</organism>
<feature type="domain" description="HTH tetR-type" evidence="3">
    <location>
        <begin position="11"/>
        <end position="71"/>
    </location>
</feature>
<name>A0ABS8FUT2_9FIRM</name>
<dbReference type="Proteomes" id="UP001198151">
    <property type="component" value="Unassembled WGS sequence"/>
</dbReference>
<sequence>MMNQKFYDLPEEKQRSVINAGYRVFSMNTYRKSPMNEIAAAAGISKSLLFHYFENKKDLYMFLWETCGELSIRTLGEYGCYEQKDLFEMLYLGMRAKIRIMRDYPYMASFSIRAYYEPDPQIGPAIRQSYKSLKNRYANNALAALDPAQFIEGIDLSMMLREMYLASEGYLWEVLQRGELLLKGALSDREIETIEHDFSKMIAFWKQIYFRKGD</sequence>
<evidence type="ECO:0000313" key="5">
    <source>
        <dbReference type="Proteomes" id="UP001198151"/>
    </source>
</evidence>
<evidence type="ECO:0000313" key="4">
    <source>
        <dbReference type="EMBL" id="MCC2253384.1"/>
    </source>
</evidence>
<dbReference type="InterPro" id="IPR001647">
    <property type="entry name" value="HTH_TetR"/>
</dbReference>
<evidence type="ECO:0000259" key="3">
    <source>
        <dbReference type="PROSITE" id="PS50977"/>
    </source>
</evidence>
<keyword evidence="1 2" id="KW-0238">DNA-binding</keyword>
<dbReference type="InterPro" id="IPR009057">
    <property type="entry name" value="Homeodomain-like_sf"/>
</dbReference>
<dbReference type="InterPro" id="IPR036271">
    <property type="entry name" value="Tet_transcr_reg_TetR-rel_C_sf"/>
</dbReference>
<evidence type="ECO:0000256" key="1">
    <source>
        <dbReference type="ARBA" id="ARBA00023125"/>
    </source>
</evidence>
<dbReference type="PROSITE" id="PS50977">
    <property type="entry name" value="HTH_TETR_2"/>
    <property type="match status" value="1"/>
</dbReference>
<keyword evidence="5" id="KW-1185">Reference proteome</keyword>
<dbReference type="SUPFAM" id="SSF48498">
    <property type="entry name" value="Tetracyclin repressor-like, C-terminal domain"/>
    <property type="match status" value="1"/>
</dbReference>
<dbReference type="Gene3D" id="1.10.10.60">
    <property type="entry name" value="Homeodomain-like"/>
    <property type="match status" value="1"/>
</dbReference>
<dbReference type="PRINTS" id="PR00455">
    <property type="entry name" value="HTHTETR"/>
</dbReference>
<gene>
    <name evidence="4" type="ORF">LKD70_02830</name>
</gene>
<reference evidence="4 5" key="1">
    <citation type="submission" date="2021-10" db="EMBL/GenBank/DDBJ databases">
        <title>Anaerobic single-cell dispensing facilitates the cultivation of human gut bacteria.</title>
        <authorList>
            <person name="Afrizal A."/>
        </authorList>
    </citation>
    <scope>NUCLEOTIDE SEQUENCE [LARGE SCALE GENOMIC DNA]</scope>
    <source>
        <strain evidence="4 5">CLA-AA-H200</strain>
    </source>
</reference>
<feature type="DNA-binding region" description="H-T-H motif" evidence="2">
    <location>
        <begin position="34"/>
        <end position="53"/>
    </location>
</feature>
<evidence type="ECO:0000256" key="2">
    <source>
        <dbReference type="PROSITE-ProRule" id="PRU00335"/>
    </source>
</evidence>
<protein>
    <submittedName>
        <fullName evidence="4">TetR/AcrR family transcriptional regulator</fullName>
    </submittedName>
</protein>
<dbReference type="SUPFAM" id="SSF46689">
    <property type="entry name" value="Homeodomain-like"/>
    <property type="match status" value="1"/>
</dbReference>
<dbReference type="EMBL" id="JAJEQX010000003">
    <property type="protein sequence ID" value="MCC2253384.1"/>
    <property type="molecule type" value="Genomic_DNA"/>
</dbReference>
<accession>A0ABS8FUT2</accession>
<dbReference type="Pfam" id="PF00440">
    <property type="entry name" value="TetR_N"/>
    <property type="match status" value="1"/>
</dbReference>
<dbReference type="RefSeq" id="WP_227706533.1">
    <property type="nucleotide sequence ID" value="NZ_JAJEQX010000003.1"/>
</dbReference>